<organism evidence="3 4">
    <name type="scientific">Lophium mytilinum</name>
    <dbReference type="NCBI Taxonomy" id="390894"/>
    <lineage>
        <taxon>Eukaryota</taxon>
        <taxon>Fungi</taxon>
        <taxon>Dikarya</taxon>
        <taxon>Ascomycota</taxon>
        <taxon>Pezizomycotina</taxon>
        <taxon>Dothideomycetes</taxon>
        <taxon>Pleosporomycetidae</taxon>
        <taxon>Mytilinidiales</taxon>
        <taxon>Mytilinidiaceae</taxon>
        <taxon>Lophium</taxon>
    </lineage>
</organism>
<dbReference type="Proteomes" id="UP000799750">
    <property type="component" value="Unassembled WGS sequence"/>
</dbReference>
<accession>A0A6A6QHT7</accession>
<feature type="compositionally biased region" description="Basic and acidic residues" evidence="2">
    <location>
        <begin position="112"/>
        <end position="128"/>
    </location>
</feature>
<gene>
    <name evidence="3" type="ORF">BU16DRAFT_530082</name>
</gene>
<feature type="compositionally biased region" description="Low complexity" evidence="2">
    <location>
        <begin position="330"/>
        <end position="342"/>
    </location>
</feature>
<feature type="compositionally biased region" description="Pro residues" evidence="2">
    <location>
        <begin position="401"/>
        <end position="410"/>
    </location>
</feature>
<dbReference type="OrthoDB" id="5424692at2759"/>
<keyword evidence="4" id="KW-1185">Reference proteome</keyword>
<dbReference type="EMBL" id="MU004195">
    <property type="protein sequence ID" value="KAF2491604.1"/>
    <property type="molecule type" value="Genomic_DNA"/>
</dbReference>
<keyword evidence="1" id="KW-0175">Coiled coil</keyword>
<feature type="compositionally biased region" description="Basic and acidic residues" evidence="2">
    <location>
        <begin position="141"/>
        <end position="160"/>
    </location>
</feature>
<feature type="compositionally biased region" description="Low complexity" evidence="2">
    <location>
        <begin position="161"/>
        <end position="170"/>
    </location>
</feature>
<dbReference type="AlphaFoldDB" id="A0A6A6QHT7"/>
<evidence type="ECO:0000313" key="3">
    <source>
        <dbReference type="EMBL" id="KAF2491604.1"/>
    </source>
</evidence>
<reference evidence="3" key="1">
    <citation type="journal article" date="2020" name="Stud. Mycol.">
        <title>101 Dothideomycetes genomes: a test case for predicting lifestyles and emergence of pathogens.</title>
        <authorList>
            <person name="Haridas S."/>
            <person name="Albert R."/>
            <person name="Binder M."/>
            <person name="Bloem J."/>
            <person name="Labutti K."/>
            <person name="Salamov A."/>
            <person name="Andreopoulos B."/>
            <person name="Baker S."/>
            <person name="Barry K."/>
            <person name="Bills G."/>
            <person name="Bluhm B."/>
            <person name="Cannon C."/>
            <person name="Castanera R."/>
            <person name="Culley D."/>
            <person name="Daum C."/>
            <person name="Ezra D."/>
            <person name="Gonzalez J."/>
            <person name="Henrissat B."/>
            <person name="Kuo A."/>
            <person name="Liang C."/>
            <person name="Lipzen A."/>
            <person name="Lutzoni F."/>
            <person name="Magnuson J."/>
            <person name="Mondo S."/>
            <person name="Nolan M."/>
            <person name="Ohm R."/>
            <person name="Pangilinan J."/>
            <person name="Park H.-J."/>
            <person name="Ramirez L."/>
            <person name="Alfaro M."/>
            <person name="Sun H."/>
            <person name="Tritt A."/>
            <person name="Yoshinaga Y."/>
            <person name="Zwiers L.-H."/>
            <person name="Turgeon B."/>
            <person name="Goodwin S."/>
            <person name="Spatafora J."/>
            <person name="Crous P."/>
            <person name="Grigoriev I."/>
        </authorList>
    </citation>
    <scope>NUCLEOTIDE SEQUENCE</scope>
    <source>
        <strain evidence="3">CBS 269.34</strain>
    </source>
</reference>
<evidence type="ECO:0000313" key="4">
    <source>
        <dbReference type="Proteomes" id="UP000799750"/>
    </source>
</evidence>
<protein>
    <recommendedName>
        <fullName evidence="5">Serine/arginine repetitive matrix protein 1</fullName>
    </recommendedName>
</protein>
<feature type="compositionally biased region" description="Basic and acidic residues" evidence="2">
    <location>
        <begin position="1"/>
        <end position="13"/>
    </location>
</feature>
<feature type="compositionally biased region" description="Polar residues" evidence="2">
    <location>
        <begin position="429"/>
        <end position="441"/>
    </location>
</feature>
<evidence type="ECO:0008006" key="5">
    <source>
        <dbReference type="Google" id="ProtNLM"/>
    </source>
</evidence>
<name>A0A6A6QHT7_9PEZI</name>
<proteinExistence type="predicted"/>
<sequence>MDRDRDRRDDRYTYRPGRSPPPRDSYRARSPPRRPLPVADTYVPGNRPARPRSRSPGFRRRSRSPPRGESWRARPRSPMRRAYSPRRDDYRNDNRGRSPRREYESYGRSPRPVRERSPLPLKRPRDISPARSRGMRSPPPAKRERIESPPARGRYEEPRSRAATPPRRAYSPPPRDNREYRRRSPSPRREPRVDPYTADTWRRRSQSPVRPAYPTNDASGRGSAATSRRSSPPVHQSRAALIPDESRGRPEPISPAPRSPYRPVDPEPVRERRSPPTGPREREFSNGAPPTGPAFRNGDGFSRAPPTGPTPNRPASRNYGPSAMTPPLGPSSNSMSMSGPRSHNPVLAPPTRPRGGSGRGGYAGDYAPREYGGGPPPARRGSGHWAGGRGGPGGAPYYPSNGPPAGPPAGPRGGGAVGGPQPFAPPFRGSSNSTSTTYPRTQRFQNHLVDLPKIVDGGKLAPELFDKSKLSKLEEEARKLRELIEIKQAKKRQTLREWETGERECDNNTLRAELAEQHLKSLNGENDVGGAAF</sequence>
<evidence type="ECO:0000256" key="1">
    <source>
        <dbReference type="SAM" id="Coils"/>
    </source>
</evidence>
<feature type="compositionally biased region" description="Basic and acidic residues" evidence="2">
    <location>
        <begin position="85"/>
        <end position="105"/>
    </location>
</feature>
<feature type="coiled-coil region" evidence="1">
    <location>
        <begin position="470"/>
        <end position="497"/>
    </location>
</feature>
<feature type="compositionally biased region" description="Basic and acidic residues" evidence="2">
    <location>
        <begin position="264"/>
        <end position="284"/>
    </location>
</feature>
<feature type="compositionally biased region" description="Low complexity" evidence="2">
    <location>
        <begin position="218"/>
        <end position="231"/>
    </location>
</feature>
<feature type="compositionally biased region" description="Basic residues" evidence="2">
    <location>
        <begin position="49"/>
        <end position="64"/>
    </location>
</feature>
<evidence type="ECO:0000256" key="2">
    <source>
        <dbReference type="SAM" id="MobiDB-lite"/>
    </source>
</evidence>
<feature type="region of interest" description="Disordered" evidence="2">
    <location>
        <begin position="1"/>
        <end position="441"/>
    </location>
</feature>
<feature type="compositionally biased region" description="Gly residues" evidence="2">
    <location>
        <begin position="384"/>
        <end position="394"/>
    </location>
</feature>